<evidence type="ECO:0000313" key="1">
    <source>
        <dbReference type="EMBL" id="CAG6686788.1"/>
    </source>
</evidence>
<protein>
    <submittedName>
        <fullName evidence="1">Uncharacterized protein</fullName>
    </submittedName>
</protein>
<dbReference type="AlphaFoldDB" id="A0A8D8X7H2"/>
<organism evidence="1">
    <name type="scientific">Cacopsylla melanoneura</name>
    <dbReference type="NCBI Taxonomy" id="428564"/>
    <lineage>
        <taxon>Eukaryota</taxon>
        <taxon>Metazoa</taxon>
        <taxon>Ecdysozoa</taxon>
        <taxon>Arthropoda</taxon>
        <taxon>Hexapoda</taxon>
        <taxon>Insecta</taxon>
        <taxon>Pterygota</taxon>
        <taxon>Neoptera</taxon>
        <taxon>Paraneoptera</taxon>
        <taxon>Hemiptera</taxon>
        <taxon>Sternorrhyncha</taxon>
        <taxon>Psylloidea</taxon>
        <taxon>Psyllidae</taxon>
        <taxon>Psyllinae</taxon>
        <taxon>Cacopsylla</taxon>
    </lineage>
</organism>
<dbReference type="EMBL" id="HBUF01278276">
    <property type="protein sequence ID" value="CAG6686788.1"/>
    <property type="molecule type" value="Transcribed_RNA"/>
</dbReference>
<accession>A0A8D8X7H2</accession>
<name>A0A8D8X7H2_9HEMI</name>
<reference evidence="1" key="1">
    <citation type="submission" date="2021-05" db="EMBL/GenBank/DDBJ databases">
        <authorList>
            <person name="Alioto T."/>
            <person name="Alioto T."/>
            <person name="Gomez Garrido J."/>
        </authorList>
    </citation>
    <scope>NUCLEOTIDE SEQUENCE</scope>
</reference>
<proteinExistence type="predicted"/>
<sequence>MAMSMQGEQAALIQMKVLENIRTLSGASNNFVAESLILNTLKGLNLAGLGADSLKMVLANLVQCNRLDCFIPLTNLGSCGPCGGCGSDCGGCGGCGCGRYYRVKIG</sequence>